<dbReference type="GO" id="GO:0005634">
    <property type="term" value="C:nucleus"/>
    <property type="evidence" value="ECO:0007669"/>
    <property type="project" value="UniProtKB-SubCell"/>
</dbReference>
<dbReference type="PANTHER" id="PTHR31221">
    <property type="entry name" value="WRKY TRANSCRIPTION FACTOR PROTEIN 1-RELATED"/>
    <property type="match status" value="1"/>
</dbReference>
<dbReference type="Gene3D" id="2.20.25.80">
    <property type="entry name" value="WRKY domain"/>
    <property type="match status" value="2"/>
</dbReference>
<evidence type="ECO:0000256" key="6">
    <source>
        <dbReference type="ARBA" id="ARBA00023242"/>
    </source>
</evidence>
<dbReference type="STRING" id="542762.A0A4S4E2M9"/>
<keyword evidence="5" id="KW-0804">Transcription</keyword>
<dbReference type="FunFam" id="2.20.25.80:FF:000001">
    <property type="entry name" value="WRKY transcription factor 33"/>
    <property type="match status" value="1"/>
</dbReference>
<evidence type="ECO:0000259" key="8">
    <source>
        <dbReference type="PROSITE" id="PS50811"/>
    </source>
</evidence>
<dbReference type="PROSITE" id="PS50811">
    <property type="entry name" value="WRKY"/>
    <property type="match status" value="2"/>
</dbReference>
<evidence type="ECO:0000313" key="9">
    <source>
        <dbReference type="EMBL" id="THG09545.1"/>
    </source>
</evidence>
<feature type="region of interest" description="Disordered" evidence="7">
    <location>
        <begin position="572"/>
        <end position="661"/>
    </location>
</feature>
<evidence type="ECO:0000256" key="7">
    <source>
        <dbReference type="SAM" id="MobiDB-lite"/>
    </source>
</evidence>
<feature type="region of interest" description="Disordered" evidence="7">
    <location>
        <begin position="315"/>
        <end position="376"/>
    </location>
</feature>
<feature type="compositionally biased region" description="Polar residues" evidence="7">
    <location>
        <begin position="599"/>
        <end position="628"/>
    </location>
</feature>
<dbReference type="PANTHER" id="PTHR31221:SF1">
    <property type="entry name" value="WRKY TRANSCRIPTION FACTOR 33-RELATED"/>
    <property type="match status" value="1"/>
</dbReference>
<feature type="compositionally biased region" description="Basic and acidic residues" evidence="7">
    <location>
        <begin position="517"/>
        <end position="527"/>
    </location>
</feature>
<sequence length="857" mass="95981">MKYNDVIIRIVQTFKPSSGRFYIGDKSIQIFRSDVSLVFGVDCGTKPMDLSYGAKPMAGIIHRMCKDVSRLSAAKICEILNEALKGTKKQDNEEVAKLVCMYACVKLFFFTSGETIGWTFYSYMDPLDNMIEYDWAESIRATLMGSIGQNWEKSRRVTECIMLLMYWLCEHTTILQPHNPNAILWCVKWDLTVLHTNMKSISLAKLGLNEVYGDELMASLTEAKMYHHTKLNVEPKLEVLSSAAVKQDESNDDESKDNQGSDNIDGISGDAIDLNDVKHDINTSFNNPNTERDTSSHNNHNFSFSTQFMPTSFTDLLSNNDHHHHHMHAQYQQQDRSRTGFDNQKFKSSSSSSFPPPPPSSSPLSPPPLSPSSYLTIPPGISPTGLFMDSPAFLSSSNFFQSPTTGSFGGMEFKGERNFSDFSFQLPQTRPPTTSSSMFQTSSNAIPSEESYKRKHQDWNMNTPSEQAQFSAEKGREKSEFAPVQGFPSSETSTTQTNIHSNTAPPSSHIQPSQYLREQRRSDDGYNWRKYGQKQVKGSENPRSYYKCTHPNCPTKKKVERTLDGHITEIVYKGSHNHAKPQSSRRSSSSHLIQPSSSNNMDTSNQSNALSGNAQMDSVATPENSSVSFGEDDFNQGSSMSKSDDDNENEHEAKRWKGENENEVISACGNRTVREPRIVVQTTSDIDILDDGYRWRKYGQKVVKGNPNPRSYYKCTYVGCPVRKHVERASHDIRAVITTYEGKHNHDVPAARGSAGYAANRAVSNNGNSNVPMAIRPTAMTNNPNYMTTNLNNARLPETKSQAPYTLEMLQSPAGSFGFAGFGNSSGSYMNQMQTDDVLLRTKEEPKDNAFCDSFLY</sequence>
<keyword evidence="3" id="KW-0805">Transcription regulation</keyword>
<dbReference type="Proteomes" id="UP000306102">
    <property type="component" value="Unassembled WGS sequence"/>
</dbReference>
<evidence type="ECO:0000256" key="2">
    <source>
        <dbReference type="ARBA" id="ARBA00022737"/>
    </source>
</evidence>
<keyword evidence="4" id="KW-0238">DNA-binding</keyword>
<proteinExistence type="predicted"/>
<feature type="compositionally biased region" description="Polar residues" evidence="7">
    <location>
        <begin position="459"/>
        <end position="470"/>
    </location>
</feature>
<feature type="domain" description="WRKY" evidence="8">
    <location>
        <begin position="517"/>
        <end position="581"/>
    </location>
</feature>
<gene>
    <name evidence="9" type="ORF">TEA_007459</name>
</gene>
<feature type="compositionally biased region" description="Polar residues" evidence="7">
    <location>
        <begin position="487"/>
        <end position="516"/>
    </location>
</feature>
<feature type="compositionally biased region" description="Polar residues" evidence="7">
    <location>
        <begin position="423"/>
        <end position="446"/>
    </location>
</feature>
<reference evidence="9 10" key="1">
    <citation type="journal article" date="2018" name="Proc. Natl. Acad. Sci. U.S.A.">
        <title>Draft genome sequence of Camellia sinensis var. sinensis provides insights into the evolution of the tea genome and tea quality.</title>
        <authorList>
            <person name="Wei C."/>
            <person name="Yang H."/>
            <person name="Wang S."/>
            <person name="Zhao J."/>
            <person name="Liu C."/>
            <person name="Gao L."/>
            <person name="Xia E."/>
            <person name="Lu Y."/>
            <person name="Tai Y."/>
            <person name="She G."/>
            <person name="Sun J."/>
            <person name="Cao H."/>
            <person name="Tong W."/>
            <person name="Gao Q."/>
            <person name="Li Y."/>
            <person name="Deng W."/>
            <person name="Jiang X."/>
            <person name="Wang W."/>
            <person name="Chen Q."/>
            <person name="Zhang S."/>
            <person name="Li H."/>
            <person name="Wu J."/>
            <person name="Wang P."/>
            <person name="Li P."/>
            <person name="Shi C."/>
            <person name="Zheng F."/>
            <person name="Jian J."/>
            <person name="Huang B."/>
            <person name="Shan D."/>
            <person name="Shi M."/>
            <person name="Fang C."/>
            <person name="Yue Y."/>
            <person name="Li F."/>
            <person name="Li D."/>
            <person name="Wei S."/>
            <person name="Han B."/>
            <person name="Jiang C."/>
            <person name="Yin Y."/>
            <person name="Xia T."/>
            <person name="Zhang Z."/>
            <person name="Bennetzen J.L."/>
            <person name="Zhao S."/>
            <person name="Wan X."/>
        </authorList>
    </citation>
    <scope>NUCLEOTIDE SEQUENCE [LARGE SCALE GENOMIC DNA]</scope>
    <source>
        <strain evidence="10">cv. Shuchazao</strain>
        <tissue evidence="9">Leaf</tissue>
    </source>
</reference>
<dbReference type="Pfam" id="PF03106">
    <property type="entry name" value="WRKY"/>
    <property type="match status" value="2"/>
</dbReference>
<name>A0A4S4E2M9_CAMSN</name>
<feature type="compositionally biased region" description="Pro residues" evidence="7">
    <location>
        <begin position="354"/>
        <end position="370"/>
    </location>
</feature>
<keyword evidence="10" id="KW-1185">Reference proteome</keyword>
<keyword evidence="6" id="KW-0539">Nucleus</keyword>
<evidence type="ECO:0000256" key="4">
    <source>
        <dbReference type="ARBA" id="ARBA00023125"/>
    </source>
</evidence>
<dbReference type="InterPro" id="IPR003657">
    <property type="entry name" value="WRKY_dom"/>
</dbReference>
<comment type="subcellular location">
    <subcellularLocation>
        <location evidence="1">Nucleus</location>
    </subcellularLocation>
</comment>
<protein>
    <recommendedName>
        <fullName evidence="8">WRKY domain-containing protein</fullName>
    </recommendedName>
</protein>
<evidence type="ECO:0000313" key="10">
    <source>
        <dbReference type="Proteomes" id="UP000306102"/>
    </source>
</evidence>
<dbReference type="InterPro" id="IPR036576">
    <property type="entry name" value="WRKY_dom_sf"/>
</dbReference>
<feature type="region of interest" description="Disordered" evidence="7">
    <location>
        <begin position="423"/>
        <end position="560"/>
    </location>
</feature>
<keyword evidence="2" id="KW-0677">Repeat</keyword>
<evidence type="ECO:0000256" key="3">
    <source>
        <dbReference type="ARBA" id="ARBA00023015"/>
    </source>
</evidence>
<feature type="compositionally biased region" description="Low complexity" evidence="7">
    <location>
        <begin position="581"/>
        <end position="598"/>
    </location>
</feature>
<evidence type="ECO:0000256" key="5">
    <source>
        <dbReference type="ARBA" id="ARBA00023163"/>
    </source>
</evidence>
<dbReference type="SUPFAM" id="SSF118290">
    <property type="entry name" value="WRKY DNA-binding domain"/>
    <property type="match status" value="2"/>
</dbReference>
<dbReference type="AlphaFoldDB" id="A0A4S4E2M9"/>
<dbReference type="FunFam" id="2.20.25.80:FF:000006">
    <property type="entry name" value="WRKY transcription factor"/>
    <property type="match status" value="1"/>
</dbReference>
<dbReference type="GO" id="GO:0043565">
    <property type="term" value="F:sequence-specific DNA binding"/>
    <property type="evidence" value="ECO:0007669"/>
    <property type="project" value="InterPro"/>
</dbReference>
<organism evidence="9 10">
    <name type="scientific">Camellia sinensis var. sinensis</name>
    <name type="common">China tea</name>
    <dbReference type="NCBI Taxonomy" id="542762"/>
    <lineage>
        <taxon>Eukaryota</taxon>
        <taxon>Viridiplantae</taxon>
        <taxon>Streptophyta</taxon>
        <taxon>Embryophyta</taxon>
        <taxon>Tracheophyta</taxon>
        <taxon>Spermatophyta</taxon>
        <taxon>Magnoliopsida</taxon>
        <taxon>eudicotyledons</taxon>
        <taxon>Gunneridae</taxon>
        <taxon>Pentapetalae</taxon>
        <taxon>asterids</taxon>
        <taxon>Ericales</taxon>
        <taxon>Theaceae</taxon>
        <taxon>Camellia</taxon>
    </lineage>
</organism>
<feature type="compositionally biased region" description="Basic and acidic residues" evidence="7">
    <location>
        <begin position="650"/>
        <end position="660"/>
    </location>
</feature>
<feature type="region of interest" description="Disordered" evidence="7">
    <location>
        <begin position="243"/>
        <end position="303"/>
    </location>
</feature>
<dbReference type="InterPro" id="IPR044810">
    <property type="entry name" value="WRKY_plant"/>
</dbReference>
<dbReference type="EMBL" id="SDRB02008436">
    <property type="protein sequence ID" value="THG09545.1"/>
    <property type="molecule type" value="Genomic_DNA"/>
</dbReference>
<comment type="caution">
    <text evidence="9">The sequence shown here is derived from an EMBL/GenBank/DDBJ whole genome shotgun (WGS) entry which is preliminary data.</text>
</comment>
<feature type="domain" description="WRKY" evidence="8">
    <location>
        <begin position="684"/>
        <end position="749"/>
    </location>
</feature>
<evidence type="ECO:0000256" key="1">
    <source>
        <dbReference type="ARBA" id="ARBA00004123"/>
    </source>
</evidence>
<accession>A0A4S4E2M9</accession>
<dbReference type="GO" id="GO:0003700">
    <property type="term" value="F:DNA-binding transcription factor activity"/>
    <property type="evidence" value="ECO:0007669"/>
    <property type="project" value="InterPro"/>
</dbReference>
<dbReference type="SMART" id="SM00774">
    <property type="entry name" value="WRKY"/>
    <property type="match status" value="2"/>
</dbReference>